<name>A0A9W4MU32_PENOL</name>
<evidence type="ECO:0000256" key="2">
    <source>
        <dbReference type="ARBA" id="ARBA00022679"/>
    </source>
</evidence>
<feature type="active site" description="Nucleophile" evidence="3">
    <location>
        <position position="172"/>
    </location>
</feature>
<evidence type="ECO:0000313" key="7">
    <source>
        <dbReference type="Proteomes" id="UP001153618"/>
    </source>
</evidence>
<dbReference type="GO" id="GO:0009086">
    <property type="term" value="P:methionine biosynthetic process"/>
    <property type="evidence" value="ECO:0007669"/>
    <property type="project" value="TreeGrafter"/>
</dbReference>
<dbReference type="Pfam" id="PF00561">
    <property type="entry name" value="Abhydrolase_1"/>
    <property type="match status" value="1"/>
</dbReference>
<evidence type="ECO:0000313" key="6">
    <source>
        <dbReference type="EMBL" id="CAG8084041.1"/>
    </source>
</evidence>
<sequence length="422" mass="46924">MTIRRSSSHYGDAAKKRRLGSEGEDDVLDNPFLDQRTRQTTTTIPNFVLESGKVLRKVPIAYKSWGELSVDKSNVMVVCHALSGSADVGQWWGPLLGPGKAFDTDRFFVICMNSLGSPYGSASPITSKNGNSVEGRYGADFPITTIRDDARAHRLVLNELGVNQVAAVIGGSMGGMLALEWSFFGKLYVRSIVAIATSAHQSAWGIGWDEVQRHAIYSDTRYKSGHYQLNEAPVSGLEAARMAALLTYRSRESLEDRFGRDTMSKKDNITNRNGHPTKLTPDKASLCQPTADEAVGSRPTNCKYSVESYLRYQAQKFSHRFDSNCYISLTHKLDSHDISRNRTDTISEALALIQQPTLVVGIRSDGIYALPEQVRMARCIPNAMLREIVSCDGHDAFLIETHQLNWLIVGFLFDHLPDIMRK</sequence>
<dbReference type="GO" id="GO:0017000">
    <property type="term" value="P:antibiotic biosynthetic process"/>
    <property type="evidence" value="ECO:0007669"/>
    <property type="project" value="UniProtKB-ARBA"/>
</dbReference>
<dbReference type="GO" id="GO:0072330">
    <property type="term" value="P:monocarboxylic acid biosynthetic process"/>
    <property type="evidence" value="ECO:0007669"/>
    <property type="project" value="UniProtKB-ARBA"/>
</dbReference>
<dbReference type="PANTHER" id="PTHR32268">
    <property type="entry name" value="HOMOSERINE O-ACETYLTRANSFERASE"/>
    <property type="match status" value="1"/>
</dbReference>
<dbReference type="GO" id="GO:0004414">
    <property type="term" value="F:homoserine O-acetyltransferase activity"/>
    <property type="evidence" value="ECO:0007669"/>
    <property type="project" value="TreeGrafter"/>
</dbReference>
<feature type="active site" evidence="3">
    <location>
        <position position="394"/>
    </location>
</feature>
<dbReference type="EMBL" id="CAJVOS010000021">
    <property type="protein sequence ID" value="CAG8084041.1"/>
    <property type="molecule type" value="Genomic_DNA"/>
</dbReference>
<dbReference type="GO" id="GO:0009092">
    <property type="term" value="P:homoserine metabolic process"/>
    <property type="evidence" value="ECO:0007669"/>
    <property type="project" value="TreeGrafter"/>
</dbReference>
<dbReference type="NCBIfam" id="TIGR01392">
    <property type="entry name" value="homoserO_Ac_trn"/>
    <property type="match status" value="1"/>
</dbReference>
<dbReference type="SUPFAM" id="SSF53474">
    <property type="entry name" value="alpha/beta-Hydrolases"/>
    <property type="match status" value="1"/>
</dbReference>
<organism evidence="6 7">
    <name type="scientific">Penicillium olsonii</name>
    <dbReference type="NCBI Taxonomy" id="99116"/>
    <lineage>
        <taxon>Eukaryota</taxon>
        <taxon>Fungi</taxon>
        <taxon>Dikarya</taxon>
        <taxon>Ascomycota</taxon>
        <taxon>Pezizomycotina</taxon>
        <taxon>Eurotiomycetes</taxon>
        <taxon>Eurotiomycetidae</taxon>
        <taxon>Eurotiales</taxon>
        <taxon>Aspergillaceae</taxon>
        <taxon>Penicillium</taxon>
    </lineage>
</organism>
<comment type="similarity">
    <text evidence="1">Belongs to the AB hydrolase superfamily. MetX family.</text>
</comment>
<evidence type="ECO:0000256" key="4">
    <source>
        <dbReference type="SAM" id="MobiDB-lite"/>
    </source>
</evidence>
<gene>
    <name evidence="6" type="ORF">POLS_LOCUS4195</name>
</gene>
<dbReference type="HAMAP" id="MF_00296">
    <property type="entry name" value="MetX_acyltransf"/>
    <property type="match status" value="1"/>
</dbReference>
<dbReference type="InterPro" id="IPR029058">
    <property type="entry name" value="AB_hydrolase_fold"/>
</dbReference>
<keyword evidence="7" id="KW-1185">Reference proteome</keyword>
<comment type="caution">
    <text evidence="6">The sequence shown here is derived from an EMBL/GenBank/DDBJ whole genome shotgun (WGS) entry which is preliminary data.</text>
</comment>
<feature type="region of interest" description="Disordered" evidence="4">
    <location>
        <begin position="1"/>
        <end position="34"/>
    </location>
</feature>
<dbReference type="InterPro" id="IPR000073">
    <property type="entry name" value="AB_hydrolase_1"/>
</dbReference>
<dbReference type="NCBIfam" id="NF001209">
    <property type="entry name" value="PRK00175.1"/>
    <property type="match status" value="1"/>
</dbReference>
<protein>
    <recommendedName>
        <fullName evidence="5">AB hydrolase-1 domain-containing protein</fullName>
    </recommendedName>
</protein>
<feature type="region of interest" description="Disordered" evidence="4">
    <location>
        <begin position="263"/>
        <end position="284"/>
    </location>
</feature>
<dbReference type="OrthoDB" id="191364at2759"/>
<dbReference type="Proteomes" id="UP001153618">
    <property type="component" value="Unassembled WGS sequence"/>
</dbReference>
<keyword evidence="2" id="KW-0808">Transferase</keyword>
<evidence type="ECO:0000256" key="1">
    <source>
        <dbReference type="ARBA" id="ARBA00006886"/>
    </source>
</evidence>
<dbReference type="InterPro" id="IPR008220">
    <property type="entry name" value="HAT_MetX-like"/>
</dbReference>
<evidence type="ECO:0000259" key="5">
    <source>
        <dbReference type="Pfam" id="PF00561"/>
    </source>
</evidence>
<evidence type="ECO:0000256" key="3">
    <source>
        <dbReference type="PIRSR" id="PIRSR000443-1"/>
    </source>
</evidence>
<dbReference type="Gene3D" id="3.40.50.1820">
    <property type="entry name" value="alpha/beta hydrolase"/>
    <property type="match status" value="1"/>
</dbReference>
<accession>A0A9W4MU32</accession>
<dbReference type="AlphaFoldDB" id="A0A9W4MU32"/>
<feature type="domain" description="AB hydrolase-1" evidence="5">
    <location>
        <begin position="74"/>
        <end position="399"/>
    </location>
</feature>
<reference evidence="6" key="1">
    <citation type="submission" date="2021-07" db="EMBL/GenBank/DDBJ databases">
        <authorList>
            <person name="Branca A.L. A."/>
        </authorList>
    </citation>
    <scope>NUCLEOTIDE SEQUENCE</scope>
</reference>
<dbReference type="PANTHER" id="PTHR32268:SF11">
    <property type="entry name" value="HOMOSERINE O-ACETYLTRANSFERASE"/>
    <property type="match status" value="1"/>
</dbReference>
<dbReference type="PIRSF" id="PIRSF000443">
    <property type="entry name" value="Homoser_Ac_trans"/>
    <property type="match status" value="1"/>
</dbReference>
<proteinExistence type="inferred from homology"/>
<feature type="active site" evidence="3">
    <location>
        <position position="365"/>
    </location>
</feature>